<dbReference type="RefSeq" id="WP_253963705.1">
    <property type="nucleotide sequence ID" value="NZ_JALHBS010000035.1"/>
</dbReference>
<evidence type="ECO:0000256" key="1">
    <source>
        <dbReference type="SAM" id="MobiDB-lite"/>
    </source>
</evidence>
<evidence type="ECO:0008006" key="5">
    <source>
        <dbReference type="Google" id="ProtNLM"/>
    </source>
</evidence>
<feature type="signal peptide" evidence="2">
    <location>
        <begin position="1"/>
        <end position="25"/>
    </location>
</feature>
<proteinExistence type="predicted"/>
<protein>
    <recommendedName>
        <fullName evidence="5">Secreted protein</fullName>
    </recommendedName>
</protein>
<evidence type="ECO:0000313" key="4">
    <source>
        <dbReference type="Proteomes" id="UP001155220"/>
    </source>
</evidence>
<evidence type="ECO:0000313" key="3">
    <source>
        <dbReference type="EMBL" id="MCP3054837.1"/>
    </source>
</evidence>
<feature type="compositionally biased region" description="Basic and acidic residues" evidence="1">
    <location>
        <begin position="57"/>
        <end position="66"/>
    </location>
</feature>
<comment type="caution">
    <text evidence="3">The sequence shown here is derived from an EMBL/GenBank/DDBJ whole genome shotgun (WGS) entry which is preliminary data.</text>
</comment>
<keyword evidence="2" id="KW-0732">Signal</keyword>
<reference evidence="3" key="1">
    <citation type="submission" date="2022-03" db="EMBL/GenBank/DDBJ databases">
        <title>Aurantimonas Liuensis sp. Nov., isolated from the hadal seawater of the Mariana Trench.</title>
        <authorList>
            <person name="Liu R."/>
        </authorList>
    </citation>
    <scope>NUCLEOTIDE SEQUENCE</scope>
    <source>
        <strain evidence="3">LRZ36</strain>
    </source>
</reference>
<name>A0A9X2KHP8_9HYPH</name>
<sequence length="129" mass="12933">MTRFRTFLACIVTVLIVGTASIAAAAPAAAQLMDSSFSSRGIGSGFGLDVVPGPGVRLERGPRRNGEGAFETADAGCSGAAAQAAAQTGGQVLSVSSREQGGQTVCVVTLLVPGTEGGRPRKTTVTIRP</sequence>
<gene>
    <name evidence="3" type="ORF">MJ956_06690</name>
</gene>
<dbReference type="EMBL" id="JALHBS010000035">
    <property type="protein sequence ID" value="MCP3054837.1"/>
    <property type="molecule type" value="Genomic_DNA"/>
</dbReference>
<dbReference type="AlphaFoldDB" id="A0A9X2KHP8"/>
<evidence type="ECO:0000256" key="2">
    <source>
        <dbReference type="SAM" id="SignalP"/>
    </source>
</evidence>
<dbReference type="Proteomes" id="UP001155220">
    <property type="component" value="Unassembled WGS sequence"/>
</dbReference>
<keyword evidence="4" id="KW-1185">Reference proteome</keyword>
<feature type="region of interest" description="Disordered" evidence="1">
    <location>
        <begin position="53"/>
        <end position="72"/>
    </location>
</feature>
<feature type="chain" id="PRO_5040990579" description="Secreted protein" evidence="2">
    <location>
        <begin position="26"/>
        <end position="129"/>
    </location>
</feature>
<organism evidence="3 4">
    <name type="scientific">Aurantimonas marianensis</name>
    <dbReference type="NCBI Taxonomy" id="2920428"/>
    <lineage>
        <taxon>Bacteria</taxon>
        <taxon>Pseudomonadati</taxon>
        <taxon>Pseudomonadota</taxon>
        <taxon>Alphaproteobacteria</taxon>
        <taxon>Hyphomicrobiales</taxon>
        <taxon>Aurantimonadaceae</taxon>
        <taxon>Aurantimonas</taxon>
    </lineage>
</organism>
<accession>A0A9X2KHP8</accession>